<dbReference type="Pfam" id="PF00076">
    <property type="entry name" value="RRM_1"/>
    <property type="match status" value="1"/>
</dbReference>
<proteinExistence type="predicted"/>
<dbReference type="OrthoDB" id="167718at2759"/>
<dbReference type="GO" id="GO:0005730">
    <property type="term" value="C:nucleolus"/>
    <property type="evidence" value="ECO:0007669"/>
    <property type="project" value="TreeGrafter"/>
</dbReference>
<dbReference type="SUPFAM" id="SSF54928">
    <property type="entry name" value="RNA-binding domain, RBD"/>
    <property type="match status" value="1"/>
</dbReference>
<feature type="compositionally biased region" description="Basic and acidic residues" evidence="2">
    <location>
        <begin position="243"/>
        <end position="258"/>
    </location>
</feature>
<feature type="compositionally biased region" description="Polar residues" evidence="2">
    <location>
        <begin position="45"/>
        <end position="68"/>
    </location>
</feature>
<feature type="compositionally biased region" description="Basic and acidic residues" evidence="2">
    <location>
        <begin position="69"/>
        <end position="81"/>
    </location>
</feature>
<dbReference type="AlphaFoldDB" id="M5E630"/>
<dbReference type="Gene3D" id="3.30.70.330">
    <property type="match status" value="1"/>
</dbReference>
<dbReference type="STRING" id="1230383.M5E630"/>
<dbReference type="InterPro" id="IPR000504">
    <property type="entry name" value="RRM_dom"/>
</dbReference>
<feature type="compositionally biased region" description="Basic residues" evidence="2">
    <location>
        <begin position="10"/>
        <end position="22"/>
    </location>
</feature>
<sequence>MTSGSTALTKKQKKAAKFKSKRKSDDLETITTTDDEDPGEAGAEKTSTVATDTDANVSTHTADSVSQTQKDKEKASSEKPKNGNLRTVFEEDGTTREELVSKPPFKENGMKYIVFVGNMSFDVTADMLAKHLGETCGEVPMVRLLTKKADPNALTGLSNSKKKSIAKGKAKDPSAPVSKGCAFVEFTNKASLQKALRFHHTMFHGRQINVELTAGGGGKSQHRKEKIKAKNESLDKQRRKLHEKYVKPAAEEHKRKVSETFTQEKALPGWDKGQEGSRPPKRSKFASGANAVRLG</sequence>
<keyword evidence="1" id="KW-0694">RNA-binding</keyword>
<dbReference type="InterPro" id="IPR034228">
    <property type="entry name" value="Nop6_RRM"/>
</dbReference>
<dbReference type="GO" id="GO:0042274">
    <property type="term" value="P:ribosomal small subunit biogenesis"/>
    <property type="evidence" value="ECO:0007669"/>
    <property type="project" value="TreeGrafter"/>
</dbReference>
<reference evidence="4" key="1">
    <citation type="journal article" date="2017" name="Nucleic Acids Res.">
        <title>Proteogenomics produces comprehensive and highly accurate protein-coding gene annotation in a complete genome assembly of Malassezia sympodialis.</title>
        <authorList>
            <person name="Zhu Y."/>
            <person name="Engstroem P.G."/>
            <person name="Tellgren-Roth C."/>
            <person name="Baudo C.D."/>
            <person name="Kennell J.C."/>
            <person name="Sun S."/>
            <person name="Billmyre R.B."/>
            <person name="Schroeder M.S."/>
            <person name="Andersson A."/>
            <person name="Holm T."/>
            <person name="Sigurgeirsson B."/>
            <person name="Wu G."/>
            <person name="Sankaranarayanan S.R."/>
            <person name="Siddharthan R."/>
            <person name="Sanyal K."/>
            <person name="Lundeberg J."/>
            <person name="Nystedt B."/>
            <person name="Boekhout T."/>
            <person name="Dawson T.L. Jr."/>
            <person name="Heitman J."/>
            <person name="Scheynius A."/>
            <person name="Lehtioe J."/>
        </authorList>
    </citation>
    <scope>NUCLEOTIDE SEQUENCE [LARGE SCALE GENOMIC DNA]</scope>
    <source>
        <strain evidence="4">ATCC 42132</strain>
    </source>
</reference>
<dbReference type="InterPro" id="IPR035979">
    <property type="entry name" value="RBD_domain_sf"/>
</dbReference>
<dbReference type="GO" id="GO:0019843">
    <property type="term" value="F:rRNA binding"/>
    <property type="evidence" value="ECO:0007669"/>
    <property type="project" value="TreeGrafter"/>
</dbReference>
<dbReference type="Proteomes" id="UP000186303">
    <property type="component" value="Chromosome 2"/>
</dbReference>
<dbReference type="CDD" id="cd12400">
    <property type="entry name" value="RRM_Nop6"/>
    <property type="match status" value="1"/>
</dbReference>
<feature type="region of interest" description="Disordered" evidence="2">
    <location>
        <begin position="153"/>
        <end position="177"/>
    </location>
</feature>
<feature type="region of interest" description="Disordered" evidence="2">
    <location>
        <begin position="1"/>
        <end position="95"/>
    </location>
</feature>
<dbReference type="KEGG" id="msym:MSY001_0282"/>
<protein>
    <submittedName>
        <fullName evidence="3">Similar to S.cerevisiae protein NOP6 (rRNA-binding protein required for 40S ribosomal subunit biogenesis)</fullName>
    </submittedName>
</protein>
<keyword evidence="4" id="KW-1185">Reference proteome</keyword>
<evidence type="ECO:0000256" key="1">
    <source>
        <dbReference type="ARBA" id="ARBA00022884"/>
    </source>
</evidence>
<evidence type="ECO:0000313" key="4">
    <source>
        <dbReference type="Proteomes" id="UP000186303"/>
    </source>
</evidence>
<accession>M5E630</accession>
<dbReference type="SMART" id="SM00360">
    <property type="entry name" value="RRM"/>
    <property type="match status" value="1"/>
</dbReference>
<dbReference type="PANTHER" id="PTHR23236">
    <property type="entry name" value="EUKARYOTIC TRANSLATION INITIATION FACTOR 4B/4H"/>
    <property type="match status" value="1"/>
</dbReference>
<evidence type="ECO:0000256" key="2">
    <source>
        <dbReference type="SAM" id="MobiDB-lite"/>
    </source>
</evidence>
<dbReference type="HOGENOM" id="CLU_037639_1_0_1"/>
<gene>
    <name evidence="3" type="ORF">MSYG_1337</name>
</gene>
<feature type="region of interest" description="Disordered" evidence="2">
    <location>
        <begin position="213"/>
        <end position="295"/>
    </location>
</feature>
<dbReference type="EMBL" id="LT671822">
    <property type="protein sequence ID" value="SHO76997.1"/>
    <property type="molecule type" value="Genomic_DNA"/>
</dbReference>
<dbReference type="OMA" id="LRFHHTM"/>
<evidence type="ECO:0000313" key="3">
    <source>
        <dbReference type="EMBL" id="SHO76997.1"/>
    </source>
</evidence>
<dbReference type="InterPro" id="IPR012677">
    <property type="entry name" value="Nucleotide-bd_a/b_plait_sf"/>
</dbReference>
<dbReference type="VEuPathDB" id="FungiDB:MSYG_1337"/>
<name>M5E630_MALS4</name>
<dbReference type="PANTHER" id="PTHR23236:SF51">
    <property type="entry name" value="NUCLEOLAR PROTEIN 6"/>
    <property type="match status" value="1"/>
</dbReference>
<dbReference type="RefSeq" id="XP_018738924.1">
    <property type="nucleotide sequence ID" value="XM_018885020.1"/>
</dbReference>
<dbReference type="PROSITE" id="PS50102">
    <property type="entry name" value="RRM"/>
    <property type="match status" value="1"/>
</dbReference>
<organism evidence="3 4">
    <name type="scientific">Malassezia sympodialis (strain ATCC 42132)</name>
    <name type="common">Atopic eczema-associated yeast</name>
    <dbReference type="NCBI Taxonomy" id="1230383"/>
    <lineage>
        <taxon>Eukaryota</taxon>
        <taxon>Fungi</taxon>
        <taxon>Dikarya</taxon>
        <taxon>Basidiomycota</taxon>
        <taxon>Ustilaginomycotina</taxon>
        <taxon>Malasseziomycetes</taxon>
        <taxon>Malasseziales</taxon>
        <taxon>Malasseziaceae</taxon>
        <taxon>Malassezia</taxon>
    </lineage>
</organism>